<evidence type="ECO:0000256" key="1">
    <source>
        <dbReference type="ARBA" id="ARBA00006987"/>
    </source>
</evidence>
<dbReference type="PIRSF" id="PIRSF017082">
    <property type="entry name" value="YflP"/>
    <property type="match status" value="1"/>
</dbReference>
<evidence type="ECO:0000313" key="4">
    <source>
        <dbReference type="Proteomes" id="UP001501706"/>
    </source>
</evidence>
<dbReference type="CDD" id="cd07012">
    <property type="entry name" value="PBP2_Bug_TTT"/>
    <property type="match status" value="1"/>
</dbReference>
<dbReference type="Gene3D" id="3.40.190.150">
    <property type="entry name" value="Bordetella uptake gene, domain 1"/>
    <property type="match status" value="1"/>
</dbReference>
<dbReference type="RefSeq" id="WP_087837785.1">
    <property type="nucleotide sequence ID" value="NZ_BAAAEN010000003.1"/>
</dbReference>
<dbReference type="PANTHER" id="PTHR42928:SF5">
    <property type="entry name" value="BLR1237 PROTEIN"/>
    <property type="match status" value="1"/>
</dbReference>
<dbReference type="Gene3D" id="3.40.190.10">
    <property type="entry name" value="Periplasmic binding protein-like II"/>
    <property type="match status" value="1"/>
</dbReference>
<evidence type="ECO:0000313" key="3">
    <source>
        <dbReference type="EMBL" id="GAA0497622.1"/>
    </source>
</evidence>
<feature type="signal peptide" evidence="2">
    <location>
        <begin position="1"/>
        <end position="22"/>
    </location>
</feature>
<sequence>MFSKFALGSMLALVSATAPAWADSYPSRPITIVTPFPPGSTSDIIPRLLAPHVSKALGATVVVENRAGANGSLGAAKVATSPADGYTLLMATTGVLAINPWVYGKLSYAPAKDFDPVINAASTPNLLVAHPGIAASNLKELVDLARKRPGELTFASAGNGSTSHLCGESLKAATGVDLVHVPYQGPAPAMQDVLSGRVSLMCDNLSNVLQYVKSGRLKAIALTGKERSPQAPDIPTSAEAGYPDVQAGNWYSFVAPAGTPRSIVDRLNTEFAKALHDPAVTSRLESLGLTIIADKPDEFRAFIAQESAHWQKVVKAANARLD</sequence>
<keyword evidence="2" id="KW-0732">Signal</keyword>
<dbReference type="InterPro" id="IPR042100">
    <property type="entry name" value="Bug_dom1"/>
</dbReference>
<dbReference type="PANTHER" id="PTHR42928">
    <property type="entry name" value="TRICARBOXYLATE-BINDING PROTEIN"/>
    <property type="match status" value="1"/>
</dbReference>
<comment type="similarity">
    <text evidence="1">Belongs to the UPF0065 (bug) family.</text>
</comment>
<dbReference type="EMBL" id="BAAAEN010000003">
    <property type="protein sequence ID" value="GAA0497622.1"/>
    <property type="molecule type" value="Genomic_DNA"/>
</dbReference>
<accession>A0ABN1BI37</accession>
<keyword evidence="4" id="KW-1185">Reference proteome</keyword>
<proteinExistence type="inferred from homology"/>
<dbReference type="InterPro" id="IPR005064">
    <property type="entry name" value="BUG"/>
</dbReference>
<name>A0ABN1BI37_9BURK</name>
<evidence type="ECO:0000256" key="2">
    <source>
        <dbReference type="SAM" id="SignalP"/>
    </source>
</evidence>
<reference evidence="3 4" key="1">
    <citation type="journal article" date="2019" name="Int. J. Syst. Evol. Microbiol.">
        <title>The Global Catalogue of Microorganisms (GCM) 10K type strain sequencing project: providing services to taxonomists for standard genome sequencing and annotation.</title>
        <authorList>
            <consortium name="The Broad Institute Genomics Platform"/>
            <consortium name="The Broad Institute Genome Sequencing Center for Infectious Disease"/>
            <person name="Wu L."/>
            <person name="Ma J."/>
        </authorList>
    </citation>
    <scope>NUCLEOTIDE SEQUENCE [LARGE SCALE GENOMIC DNA]</scope>
    <source>
        <strain evidence="3 4">JCM 14330</strain>
    </source>
</reference>
<dbReference type="Pfam" id="PF03401">
    <property type="entry name" value="TctC"/>
    <property type="match status" value="1"/>
</dbReference>
<organism evidence="3 4">
    <name type="scientific">Pigmentiphaga daeguensis</name>
    <dbReference type="NCBI Taxonomy" id="414049"/>
    <lineage>
        <taxon>Bacteria</taxon>
        <taxon>Pseudomonadati</taxon>
        <taxon>Pseudomonadota</taxon>
        <taxon>Betaproteobacteria</taxon>
        <taxon>Burkholderiales</taxon>
        <taxon>Alcaligenaceae</taxon>
        <taxon>Pigmentiphaga</taxon>
    </lineage>
</organism>
<comment type="caution">
    <text evidence="3">The sequence shown here is derived from an EMBL/GenBank/DDBJ whole genome shotgun (WGS) entry which is preliminary data.</text>
</comment>
<dbReference type="Proteomes" id="UP001501706">
    <property type="component" value="Unassembled WGS sequence"/>
</dbReference>
<gene>
    <name evidence="3" type="ORF">GCM10009097_12340</name>
</gene>
<dbReference type="SUPFAM" id="SSF53850">
    <property type="entry name" value="Periplasmic binding protein-like II"/>
    <property type="match status" value="1"/>
</dbReference>
<feature type="chain" id="PRO_5046922857" evidence="2">
    <location>
        <begin position="23"/>
        <end position="322"/>
    </location>
</feature>
<protein>
    <submittedName>
        <fullName evidence="3">Tripartite tricarboxylate transporter substrate binding protein BugE</fullName>
    </submittedName>
</protein>